<evidence type="ECO:0000313" key="2">
    <source>
        <dbReference type="EMBL" id="MBB4065050.1"/>
    </source>
</evidence>
<evidence type="ECO:0000256" key="1">
    <source>
        <dbReference type="SAM" id="Phobius"/>
    </source>
</evidence>
<comment type="caution">
    <text evidence="2">The sequence shown here is derived from an EMBL/GenBank/DDBJ whole genome shotgun (WGS) entry which is preliminary data.</text>
</comment>
<dbReference type="PANTHER" id="PTHR37304">
    <property type="entry name" value="MEMBRANE PROTEIN-RELATED"/>
    <property type="match status" value="1"/>
</dbReference>
<feature type="transmembrane region" description="Helical" evidence="1">
    <location>
        <begin position="12"/>
        <end position="32"/>
    </location>
</feature>
<dbReference type="EMBL" id="JACIEZ010000003">
    <property type="protein sequence ID" value="MBB4065050.1"/>
    <property type="molecule type" value="Genomic_DNA"/>
</dbReference>
<protein>
    <recommendedName>
        <fullName evidence="4">DUF378 domain-containing protein</fullName>
    </recommendedName>
</protein>
<accession>A0A7W6NL42</accession>
<keyword evidence="1" id="KW-0812">Transmembrane</keyword>
<proteinExistence type="predicted"/>
<dbReference type="AlphaFoldDB" id="A0A7W6NL42"/>
<evidence type="ECO:0000313" key="3">
    <source>
        <dbReference type="Proteomes" id="UP000528286"/>
    </source>
</evidence>
<sequence>MRIEQDRRPKAMRGLNIITLLLIIIGGVNWLLVGLADYDLVAALSGGQDTALATIIYVAVGVSALWQLVPFFKAMSVGEELAEAGTRRTY</sequence>
<dbReference type="Proteomes" id="UP000528286">
    <property type="component" value="Unassembled WGS sequence"/>
</dbReference>
<name>A0A7W6NL42_9HYPH</name>
<organism evidence="2 3">
    <name type="scientific">Gellertiella hungarica</name>
    <dbReference type="NCBI Taxonomy" id="1572859"/>
    <lineage>
        <taxon>Bacteria</taxon>
        <taxon>Pseudomonadati</taxon>
        <taxon>Pseudomonadota</taxon>
        <taxon>Alphaproteobacteria</taxon>
        <taxon>Hyphomicrobiales</taxon>
        <taxon>Rhizobiaceae</taxon>
        <taxon>Gellertiella</taxon>
    </lineage>
</organism>
<reference evidence="2 3" key="1">
    <citation type="submission" date="2020-08" db="EMBL/GenBank/DDBJ databases">
        <title>Genomic Encyclopedia of Type Strains, Phase IV (KMG-IV): sequencing the most valuable type-strain genomes for metagenomic binning, comparative biology and taxonomic classification.</title>
        <authorList>
            <person name="Goeker M."/>
        </authorList>
    </citation>
    <scope>NUCLEOTIDE SEQUENCE [LARGE SCALE GENOMIC DNA]</scope>
    <source>
        <strain evidence="2 3">DSM 29853</strain>
    </source>
</reference>
<dbReference type="InterPro" id="IPR007211">
    <property type="entry name" value="DUF378"/>
</dbReference>
<dbReference type="RefSeq" id="WP_382341644.1">
    <property type="nucleotide sequence ID" value="NZ_JACIEZ010000003.1"/>
</dbReference>
<dbReference type="Pfam" id="PF04070">
    <property type="entry name" value="DUF378"/>
    <property type="match status" value="1"/>
</dbReference>
<keyword evidence="1" id="KW-0472">Membrane</keyword>
<gene>
    <name evidence="2" type="ORF">GGR23_002237</name>
</gene>
<evidence type="ECO:0008006" key="4">
    <source>
        <dbReference type="Google" id="ProtNLM"/>
    </source>
</evidence>
<feature type="transmembrane region" description="Helical" evidence="1">
    <location>
        <begin position="52"/>
        <end position="72"/>
    </location>
</feature>
<dbReference type="PANTHER" id="PTHR37304:SF1">
    <property type="entry name" value="MEMBRANE PROTEIN"/>
    <property type="match status" value="1"/>
</dbReference>
<keyword evidence="3" id="KW-1185">Reference proteome</keyword>
<keyword evidence="1" id="KW-1133">Transmembrane helix</keyword>